<dbReference type="EMBL" id="BTSY01000003">
    <property type="protein sequence ID" value="GMT20839.1"/>
    <property type="molecule type" value="Genomic_DNA"/>
</dbReference>
<gene>
    <name evidence="1" type="ORF">PFISCL1PPCAC_12136</name>
</gene>
<organism evidence="1 2">
    <name type="scientific">Pristionchus fissidentatus</name>
    <dbReference type="NCBI Taxonomy" id="1538716"/>
    <lineage>
        <taxon>Eukaryota</taxon>
        <taxon>Metazoa</taxon>
        <taxon>Ecdysozoa</taxon>
        <taxon>Nematoda</taxon>
        <taxon>Chromadorea</taxon>
        <taxon>Rhabditida</taxon>
        <taxon>Rhabditina</taxon>
        <taxon>Diplogasteromorpha</taxon>
        <taxon>Diplogasteroidea</taxon>
        <taxon>Neodiplogasteridae</taxon>
        <taxon>Pristionchus</taxon>
    </lineage>
</organism>
<evidence type="ECO:0000313" key="2">
    <source>
        <dbReference type="Proteomes" id="UP001432322"/>
    </source>
</evidence>
<dbReference type="Proteomes" id="UP001432322">
    <property type="component" value="Unassembled WGS sequence"/>
</dbReference>
<evidence type="ECO:0000313" key="1">
    <source>
        <dbReference type="EMBL" id="GMT20839.1"/>
    </source>
</evidence>
<accession>A0AAV5VMT0</accession>
<protein>
    <submittedName>
        <fullName evidence="1">Uncharacterized protein</fullName>
    </submittedName>
</protein>
<dbReference type="AlphaFoldDB" id="A0AAV5VMT0"/>
<keyword evidence="2" id="KW-1185">Reference proteome</keyword>
<comment type="caution">
    <text evidence="1">The sequence shown here is derived from an EMBL/GenBank/DDBJ whole genome shotgun (WGS) entry which is preliminary data.</text>
</comment>
<sequence>LDYLRTELAALNCTLSIRTLNSLDSVVLESFNTLGSECDCLSHPLGDVPCLRYCTAEEPGQAHTSCPLFGSKHNFISVDNTIQSWIDDGLNRNKIV</sequence>
<reference evidence="1" key="1">
    <citation type="submission" date="2023-10" db="EMBL/GenBank/DDBJ databases">
        <title>Genome assembly of Pristionchus species.</title>
        <authorList>
            <person name="Yoshida K."/>
            <person name="Sommer R.J."/>
        </authorList>
    </citation>
    <scope>NUCLEOTIDE SEQUENCE</scope>
    <source>
        <strain evidence="1">RS5133</strain>
    </source>
</reference>
<proteinExistence type="predicted"/>
<feature type="non-terminal residue" evidence="1">
    <location>
        <position position="1"/>
    </location>
</feature>
<feature type="non-terminal residue" evidence="1">
    <location>
        <position position="96"/>
    </location>
</feature>
<name>A0AAV5VMT0_9BILA</name>